<evidence type="ECO:0000256" key="1">
    <source>
        <dbReference type="SAM" id="MobiDB-lite"/>
    </source>
</evidence>
<name>A0A6V7P5S1_ANACO</name>
<dbReference type="EMBL" id="LR862145">
    <property type="protein sequence ID" value="CAD1825994.1"/>
    <property type="molecule type" value="Genomic_DNA"/>
</dbReference>
<dbReference type="AlphaFoldDB" id="A0A6V7P5S1"/>
<feature type="region of interest" description="Disordered" evidence="1">
    <location>
        <begin position="55"/>
        <end position="83"/>
    </location>
</feature>
<organism evidence="2">
    <name type="scientific">Ananas comosus var. bracteatus</name>
    <name type="common">red pineapple</name>
    <dbReference type="NCBI Taxonomy" id="296719"/>
    <lineage>
        <taxon>Eukaryota</taxon>
        <taxon>Viridiplantae</taxon>
        <taxon>Streptophyta</taxon>
        <taxon>Embryophyta</taxon>
        <taxon>Tracheophyta</taxon>
        <taxon>Spermatophyta</taxon>
        <taxon>Magnoliopsida</taxon>
        <taxon>Liliopsida</taxon>
        <taxon>Poales</taxon>
        <taxon>Bromeliaceae</taxon>
        <taxon>Bromelioideae</taxon>
        <taxon>Ananas</taxon>
    </lineage>
</organism>
<protein>
    <submittedName>
        <fullName evidence="2">Uncharacterized protein</fullName>
    </submittedName>
</protein>
<accession>A0A6V7P5S1</accession>
<reference evidence="2" key="1">
    <citation type="submission" date="2020-07" db="EMBL/GenBank/DDBJ databases">
        <authorList>
            <person name="Lin J."/>
        </authorList>
    </citation>
    <scope>NUCLEOTIDE SEQUENCE</scope>
</reference>
<gene>
    <name evidence="2" type="ORF">CB5_LOCUS9205</name>
</gene>
<evidence type="ECO:0000313" key="2">
    <source>
        <dbReference type="EMBL" id="CAD1825994.1"/>
    </source>
</evidence>
<proteinExistence type="predicted"/>
<sequence length="106" mass="11974">MLRQRKDRKKKKAVKRVVWADEVGRKLLVSKDVINGEVKTLPEVRCSKARDEVRGAREVVTAEQQRGNGVGEGDPPGDLGRDVKGEGWVEGLILSLLRQDLIKRRF</sequence>